<evidence type="ECO:0000313" key="2">
    <source>
        <dbReference type="EMBL" id="KHJ96155.1"/>
    </source>
</evidence>
<dbReference type="AlphaFoldDB" id="A0A0B1TLA6"/>
<organism evidence="2 3">
    <name type="scientific">Oesophagostomum dentatum</name>
    <name type="common">Nodular worm</name>
    <dbReference type="NCBI Taxonomy" id="61180"/>
    <lineage>
        <taxon>Eukaryota</taxon>
        <taxon>Metazoa</taxon>
        <taxon>Ecdysozoa</taxon>
        <taxon>Nematoda</taxon>
        <taxon>Chromadorea</taxon>
        <taxon>Rhabditida</taxon>
        <taxon>Rhabditina</taxon>
        <taxon>Rhabditomorpha</taxon>
        <taxon>Strongyloidea</taxon>
        <taxon>Strongylidae</taxon>
        <taxon>Oesophagostomum</taxon>
    </lineage>
</organism>
<accession>A0A0B1TLA6</accession>
<evidence type="ECO:0000256" key="1">
    <source>
        <dbReference type="SAM" id="MobiDB-lite"/>
    </source>
</evidence>
<name>A0A0B1TLA6_OESDE</name>
<sequence length="317" mass="34834">MVMPEDIEAAGLCMQNLNNLSEAQFNTLIAIAERRQRGSGSTLMSHSQYDDQIADDPSTSDSITMVITEDGSLKLTDVTGQMIVFDRTQLAALRIDVNNLTDESIQQIVQLAIPAISIGGKSTETSKLGSQRATSLDHSNLANGVDSTNYKRYNANMPPTVHQRVPEQRHNPPIPPRNASIRYVKNGRWKVQYEDGRFEWIGEDTVSTCERKPVQPSDHSGYTGPPPDQADSSGLMRSPNLKRSSSESSFDGGPAAKRRGAGPLPNFCCPVCDRKVYQKEPSYIVIRLPACDDCTKGKMIMLDEGSKIGPLPPARRK</sequence>
<reference evidence="2 3" key="1">
    <citation type="submission" date="2014-03" db="EMBL/GenBank/DDBJ databases">
        <title>Draft genome of the hookworm Oesophagostomum dentatum.</title>
        <authorList>
            <person name="Mitreva M."/>
        </authorList>
    </citation>
    <scope>NUCLEOTIDE SEQUENCE [LARGE SCALE GENOMIC DNA]</scope>
    <source>
        <strain evidence="2 3">OD-Hann</strain>
    </source>
</reference>
<dbReference type="OrthoDB" id="5845898at2759"/>
<dbReference type="Proteomes" id="UP000053660">
    <property type="component" value="Unassembled WGS sequence"/>
</dbReference>
<dbReference type="EMBL" id="KN549749">
    <property type="protein sequence ID" value="KHJ96155.1"/>
    <property type="molecule type" value="Genomic_DNA"/>
</dbReference>
<proteinExistence type="predicted"/>
<keyword evidence="3" id="KW-1185">Reference proteome</keyword>
<protein>
    <submittedName>
        <fullName evidence="2">Uncharacterized protein</fullName>
    </submittedName>
</protein>
<gene>
    <name evidence="2" type="ORF">OESDEN_03892</name>
</gene>
<evidence type="ECO:0000313" key="3">
    <source>
        <dbReference type="Proteomes" id="UP000053660"/>
    </source>
</evidence>
<feature type="region of interest" description="Disordered" evidence="1">
    <location>
        <begin position="209"/>
        <end position="258"/>
    </location>
</feature>